<dbReference type="AlphaFoldDB" id="A0A6G8QBW8"/>
<dbReference type="EMBL" id="CP045119">
    <property type="protein sequence ID" value="QIN83932.1"/>
    <property type="molecule type" value="Genomic_DNA"/>
</dbReference>
<dbReference type="InterPro" id="IPR011576">
    <property type="entry name" value="Pyridox_Oxase_N"/>
</dbReference>
<dbReference type="GO" id="GO:0070967">
    <property type="term" value="F:coenzyme F420 binding"/>
    <property type="evidence" value="ECO:0007669"/>
    <property type="project" value="TreeGrafter"/>
</dbReference>
<dbReference type="InterPro" id="IPR019920">
    <property type="entry name" value="F420-binding_dom_put"/>
</dbReference>
<dbReference type="Pfam" id="PF01243">
    <property type="entry name" value="PNPOx_N"/>
    <property type="match status" value="1"/>
</dbReference>
<accession>A0A6G8QBW8</accession>
<dbReference type="GO" id="GO:0005829">
    <property type="term" value="C:cytosol"/>
    <property type="evidence" value="ECO:0007669"/>
    <property type="project" value="TreeGrafter"/>
</dbReference>
<evidence type="ECO:0000256" key="1">
    <source>
        <dbReference type="ARBA" id="ARBA00023002"/>
    </source>
</evidence>
<dbReference type="GO" id="GO:0016627">
    <property type="term" value="F:oxidoreductase activity, acting on the CH-CH group of donors"/>
    <property type="evidence" value="ECO:0007669"/>
    <property type="project" value="TreeGrafter"/>
</dbReference>
<dbReference type="InterPro" id="IPR012349">
    <property type="entry name" value="Split_barrel_FMN-bd"/>
</dbReference>
<dbReference type="InterPro" id="IPR052019">
    <property type="entry name" value="F420H2_bilvrd_red/Heme_oxyg"/>
</dbReference>
<dbReference type="PANTHER" id="PTHR35176">
    <property type="entry name" value="HEME OXYGENASE HI_0854-RELATED"/>
    <property type="match status" value="1"/>
</dbReference>
<evidence type="ECO:0000313" key="4">
    <source>
        <dbReference type="Proteomes" id="UP000501452"/>
    </source>
</evidence>
<dbReference type="PANTHER" id="PTHR35176:SF6">
    <property type="entry name" value="HEME OXYGENASE HI_0854-RELATED"/>
    <property type="match status" value="1"/>
</dbReference>
<feature type="domain" description="Pyridoxamine 5'-phosphate oxidase N-terminal" evidence="2">
    <location>
        <begin position="13"/>
        <end position="127"/>
    </location>
</feature>
<proteinExistence type="predicted"/>
<dbReference type="KEGG" id="rub:GBA63_15730"/>
<dbReference type="NCBIfam" id="TIGR03618">
    <property type="entry name" value="Rv1155_F420"/>
    <property type="match status" value="1"/>
</dbReference>
<dbReference type="SUPFAM" id="SSF50475">
    <property type="entry name" value="FMN-binding split barrel"/>
    <property type="match status" value="1"/>
</dbReference>
<organism evidence="3 4">
    <name type="scientific">Rubrobacter tropicus</name>
    <dbReference type="NCBI Taxonomy" id="2653851"/>
    <lineage>
        <taxon>Bacteria</taxon>
        <taxon>Bacillati</taxon>
        <taxon>Actinomycetota</taxon>
        <taxon>Rubrobacteria</taxon>
        <taxon>Rubrobacterales</taxon>
        <taxon>Rubrobacteraceae</taxon>
        <taxon>Rubrobacter</taxon>
    </lineage>
</organism>
<reference evidence="3 4" key="1">
    <citation type="submission" date="2019-10" db="EMBL/GenBank/DDBJ databases">
        <title>Rubrobacter sp nov SCSIO 52090 isolated from a deep-sea sediment in the South China Sea.</title>
        <authorList>
            <person name="Chen R.W."/>
        </authorList>
    </citation>
    <scope>NUCLEOTIDE SEQUENCE [LARGE SCALE GENOMIC DNA]</scope>
    <source>
        <strain evidence="3 4">SCSIO 52909</strain>
    </source>
</reference>
<keyword evidence="1" id="KW-0560">Oxidoreductase</keyword>
<dbReference type="Gene3D" id="2.30.110.10">
    <property type="entry name" value="Electron Transport, Fmn-binding Protein, Chain A"/>
    <property type="match status" value="1"/>
</dbReference>
<evidence type="ECO:0000313" key="3">
    <source>
        <dbReference type="EMBL" id="QIN83932.1"/>
    </source>
</evidence>
<dbReference type="RefSeq" id="WP_166177630.1">
    <property type="nucleotide sequence ID" value="NZ_CP045119.1"/>
</dbReference>
<gene>
    <name evidence="3" type="ORF">GBA63_15730</name>
</gene>
<name>A0A6G8QBW8_9ACTN</name>
<dbReference type="Proteomes" id="UP000501452">
    <property type="component" value="Chromosome"/>
</dbReference>
<protein>
    <submittedName>
        <fullName evidence="3">TIGR03618 family F420-dependent PPOX class oxidoreductase</fullName>
    </submittedName>
</protein>
<evidence type="ECO:0000259" key="2">
    <source>
        <dbReference type="Pfam" id="PF01243"/>
    </source>
</evidence>
<sequence>MAATQDGPELHPTTVELARGANYAAISTTMPDGNLQNHIIWVHTDGERLFVNTEVHRQKYKNVRRDPRLTLTIRDEEDPYRYAEVRGRVVESVTGPEARAHIDQLSQKYNGQDYDPDDIKTERVTLWIVPDRQTAVGPGADEGASSSW</sequence>
<keyword evidence="4" id="KW-1185">Reference proteome</keyword>